<dbReference type="PANTHER" id="PTHR47227:SF5">
    <property type="entry name" value="DNA-DIRECTED RNA POLYMERASES I, II, AND III SUBUNIT RPABC2"/>
    <property type="match status" value="1"/>
</dbReference>
<dbReference type="GO" id="GO:0000428">
    <property type="term" value="C:DNA-directed RNA polymerase complex"/>
    <property type="evidence" value="ECO:0007669"/>
    <property type="project" value="UniProtKB-KW"/>
</dbReference>
<protein>
    <recommendedName>
        <fullName evidence="4">DNA-directed RNA polymerase</fullName>
    </recommendedName>
</protein>
<dbReference type="GO" id="GO:0006360">
    <property type="term" value="P:transcription by RNA polymerase I"/>
    <property type="evidence" value="ECO:0007669"/>
    <property type="project" value="TreeGrafter"/>
</dbReference>
<dbReference type="EMBL" id="MN739418">
    <property type="protein sequence ID" value="QHT03834.1"/>
    <property type="molecule type" value="Genomic_DNA"/>
</dbReference>
<dbReference type="SUPFAM" id="SSF63562">
    <property type="entry name" value="RPB6/omega subunit-like"/>
    <property type="match status" value="1"/>
</dbReference>
<dbReference type="Gene3D" id="3.90.940.10">
    <property type="match status" value="1"/>
</dbReference>
<dbReference type="PANTHER" id="PTHR47227">
    <property type="entry name" value="DNA-DIRECTED RNA POLYMERASE SUBUNIT K"/>
    <property type="match status" value="1"/>
</dbReference>
<sequence length="117" mass="13441">MEELRDQCLAIHSEVVPVERQTIVDTSKEDRVTEPYFTKYEYTRLVGSRAQQLADGARPLISLEGILTSDPAFVFNVAQREVEEGVLPFIIHRRLPAVEGQPPKSEFWSVSELKIRW</sequence>
<evidence type="ECO:0000256" key="2">
    <source>
        <dbReference type="ARBA" id="ARBA00023163"/>
    </source>
</evidence>
<evidence type="ECO:0000313" key="3">
    <source>
        <dbReference type="EMBL" id="QHT03834.1"/>
    </source>
</evidence>
<evidence type="ECO:0008006" key="4">
    <source>
        <dbReference type="Google" id="ProtNLM"/>
    </source>
</evidence>
<accession>A0A6C0CJJ2</accession>
<dbReference type="GO" id="GO:0042797">
    <property type="term" value="P:tRNA transcription by RNA polymerase III"/>
    <property type="evidence" value="ECO:0007669"/>
    <property type="project" value="TreeGrafter"/>
</dbReference>
<name>A0A6C0CJJ2_9ZZZZ</name>
<dbReference type="GO" id="GO:0006366">
    <property type="term" value="P:transcription by RNA polymerase II"/>
    <property type="evidence" value="ECO:0007669"/>
    <property type="project" value="TreeGrafter"/>
</dbReference>
<dbReference type="InterPro" id="IPR006110">
    <property type="entry name" value="Pol_omega/Rpo6/RPB6"/>
</dbReference>
<dbReference type="GO" id="GO:0003899">
    <property type="term" value="F:DNA-directed RNA polymerase activity"/>
    <property type="evidence" value="ECO:0007669"/>
    <property type="project" value="InterPro"/>
</dbReference>
<keyword evidence="2" id="KW-0804">Transcription</keyword>
<dbReference type="InterPro" id="IPR020708">
    <property type="entry name" value="DNA-dir_RNA_polK_14-18kDa_CS"/>
</dbReference>
<proteinExistence type="predicted"/>
<keyword evidence="1" id="KW-0240">DNA-directed RNA polymerase</keyword>
<dbReference type="InterPro" id="IPR036161">
    <property type="entry name" value="RPB6/omega-like_sf"/>
</dbReference>
<evidence type="ECO:0000256" key="1">
    <source>
        <dbReference type="ARBA" id="ARBA00022478"/>
    </source>
</evidence>
<dbReference type="GO" id="GO:0003677">
    <property type="term" value="F:DNA binding"/>
    <property type="evidence" value="ECO:0007669"/>
    <property type="project" value="InterPro"/>
</dbReference>
<reference evidence="3" key="1">
    <citation type="journal article" date="2020" name="Nature">
        <title>Giant virus diversity and host interactions through global metagenomics.</title>
        <authorList>
            <person name="Schulz F."/>
            <person name="Roux S."/>
            <person name="Paez-Espino D."/>
            <person name="Jungbluth S."/>
            <person name="Walsh D.A."/>
            <person name="Denef V.J."/>
            <person name="McMahon K.D."/>
            <person name="Konstantinidis K.T."/>
            <person name="Eloe-Fadrosh E.A."/>
            <person name="Kyrpides N.C."/>
            <person name="Woyke T."/>
        </authorList>
    </citation>
    <scope>NUCLEOTIDE SEQUENCE</scope>
    <source>
        <strain evidence="3">GVMAG-M-3300021120-1</strain>
    </source>
</reference>
<organism evidence="3">
    <name type="scientific">viral metagenome</name>
    <dbReference type="NCBI Taxonomy" id="1070528"/>
    <lineage>
        <taxon>unclassified sequences</taxon>
        <taxon>metagenomes</taxon>
        <taxon>organismal metagenomes</taxon>
    </lineage>
</organism>
<dbReference type="PROSITE" id="PS01111">
    <property type="entry name" value="RNA_POL_K_14KD"/>
    <property type="match status" value="1"/>
</dbReference>
<dbReference type="Pfam" id="PF01192">
    <property type="entry name" value="RNA_pol_Rpb6"/>
    <property type="match status" value="1"/>
</dbReference>
<dbReference type="AlphaFoldDB" id="A0A6C0CJJ2"/>